<dbReference type="CDD" id="cd02440">
    <property type="entry name" value="AdoMet_MTases"/>
    <property type="match status" value="1"/>
</dbReference>
<proteinExistence type="predicted"/>
<gene>
    <name evidence="1" type="ORF">LCGC14_0243980</name>
</gene>
<name>A0A0F9WRE5_9ZZZZ</name>
<accession>A0A0F9WRE5</accession>
<sequence>MTDRIHWYDKYKVNVPEAAIGDWKIEHIIVSDEDEKGGRMRACNPSSMGRFVPAGRYTMLYHFGSMWMSDTPDEIKDHLSPIYEAKRIGGHVLINGLGIGMVAGAIAALENVTKVTIIEKSPEVIALVGPSLTEKFGSKIEIIEADAYEFKPPKGVRYTVVWHDLWLSLCTDNLKEMATLHRRYGRRCDWQGSWGKELLKYHRRRERSNGW</sequence>
<organism evidence="1">
    <name type="scientific">marine sediment metagenome</name>
    <dbReference type="NCBI Taxonomy" id="412755"/>
    <lineage>
        <taxon>unclassified sequences</taxon>
        <taxon>metagenomes</taxon>
        <taxon>ecological metagenomes</taxon>
    </lineage>
</organism>
<protein>
    <recommendedName>
        <fullName evidence="2">PABS domain-containing protein</fullName>
    </recommendedName>
</protein>
<reference evidence="1" key="1">
    <citation type="journal article" date="2015" name="Nature">
        <title>Complex archaea that bridge the gap between prokaryotes and eukaryotes.</title>
        <authorList>
            <person name="Spang A."/>
            <person name="Saw J.H."/>
            <person name="Jorgensen S.L."/>
            <person name="Zaremba-Niedzwiedzka K."/>
            <person name="Martijn J."/>
            <person name="Lind A.E."/>
            <person name="van Eijk R."/>
            <person name="Schleper C."/>
            <person name="Guy L."/>
            <person name="Ettema T.J."/>
        </authorList>
    </citation>
    <scope>NUCLEOTIDE SEQUENCE</scope>
</reference>
<dbReference type="AlphaFoldDB" id="A0A0F9WRE5"/>
<dbReference type="Gene3D" id="3.40.50.150">
    <property type="entry name" value="Vaccinia Virus protein VP39"/>
    <property type="match status" value="1"/>
</dbReference>
<comment type="caution">
    <text evidence="1">The sequence shown here is derived from an EMBL/GenBank/DDBJ whole genome shotgun (WGS) entry which is preliminary data.</text>
</comment>
<dbReference type="InterPro" id="IPR029063">
    <property type="entry name" value="SAM-dependent_MTases_sf"/>
</dbReference>
<dbReference type="EMBL" id="LAZR01000125">
    <property type="protein sequence ID" value="KKN88791.1"/>
    <property type="molecule type" value="Genomic_DNA"/>
</dbReference>
<evidence type="ECO:0008006" key="2">
    <source>
        <dbReference type="Google" id="ProtNLM"/>
    </source>
</evidence>
<evidence type="ECO:0000313" key="1">
    <source>
        <dbReference type="EMBL" id="KKN88791.1"/>
    </source>
</evidence>
<dbReference type="SUPFAM" id="SSF53335">
    <property type="entry name" value="S-adenosyl-L-methionine-dependent methyltransferases"/>
    <property type="match status" value="1"/>
</dbReference>